<dbReference type="Proteomes" id="UP000053257">
    <property type="component" value="Unassembled WGS sequence"/>
</dbReference>
<evidence type="ECO:0000313" key="3">
    <source>
        <dbReference type="Proteomes" id="UP000053257"/>
    </source>
</evidence>
<feature type="compositionally biased region" description="Low complexity" evidence="1">
    <location>
        <begin position="18"/>
        <end position="30"/>
    </location>
</feature>
<dbReference type="HOGENOM" id="CLU_1518431_0_0_1"/>
<sequence>MTTRTYAPSPVDLAQGEPSARARAAPPDSAHTPESPWSDTTTQCLENGRGCLLAYAGAPHLTGGKTCQVSAGLGPGVVPRLLRRGRSPVAASPRTGVVRRALAAPMRRAGRHARATRAQSRREALEAQAGRTTAPPRPGDVVCVLLHPAIVGVLKYVRLSPACAAGAGLRMGPLVRF</sequence>
<organism evidence="2 3">
    <name type="scientific">Phlebiopsis gigantea (strain 11061_1 CR5-6)</name>
    <name type="common">White-rot fungus</name>
    <name type="synonym">Peniophora gigantea</name>
    <dbReference type="NCBI Taxonomy" id="745531"/>
    <lineage>
        <taxon>Eukaryota</taxon>
        <taxon>Fungi</taxon>
        <taxon>Dikarya</taxon>
        <taxon>Basidiomycota</taxon>
        <taxon>Agaricomycotina</taxon>
        <taxon>Agaricomycetes</taxon>
        <taxon>Polyporales</taxon>
        <taxon>Phanerochaetaceae</taxon>
        <taxon>Phlebiopsis</taxon>
    </lineage>
</organism>
<dbReference type="EMBL" id="KN840745">
    <property type="protein sequence ID" value="KIP01696.1"/>
    <property type="molecule type" value="Genomic_DNA"/>
</dbReference>
<gene>
    <name evidence="2" type="ORF">PHLGIDRAFT_337404</name>
</gene>
<feature type="region of interest" description="Disordered" evidence="1">
    <location>
        <begin position="1"/>
        <end position="41"/>
    </location>
</feature>
<accession>A0A0C3RPZ3</accession>
<protein>
    <submittedName>
        <fullName evidence="2">Uncharacterized protein</fullName>
    </submittedName>
</protein>
<keyword evidence="3" id="KW-1185">Reference proteome</keyword>
<reference evidence="2 3" key="1">
    <citation type="journal article" date="2014" name="PLoS Genet.">
        <title>Analysis of the Phlebiopsis gigantea genome, transcriptome and secretome provides insight into its pioneer colonization strategies of wood.</title>
        <authorList>
            <person name="Hori C."/>
            <person name="Ishida T."/>
            <person name="Igarashi K."/>
            <person name="Samejima M."/>
            <person name="Suzuki H."/>
            <person name="Master E."/>
            <person name="Ferreira P."/>
            <person name="Ruiz-Duenas F.J."/>
            <person name="Held B."/>
            <person name="Canessa P."/>
            <person name="Larrondo L.F."/>
            <person name="Schmoll M."/>
            <person name="Druzhinina I.S."/>
            <person name="Kubicek C.P."/>
            <person name="Gaskell J.A."/>
            <person name="Kersten P."/>
            <person name="St John F."/>
            <person name="Glasner J."/>
            <person name="Sabat G."/>
            <person name="Splinter BonDurant S."/>
            <person name="Syed K."/>
            <person name="Yadav J."/>
            <person name="Mgbeahuruike A.C."/>
            <person name="Kovalchuk A."/>
            <person name="Asiegbu F.O."/>
            <person name="Lackner G."/>
            <person name="Hoffmeister D."/>
            <person name="Rencoret J."/>
            <person name="Gutierrez A."/>
            <person name="Sun H."/>
            <person name="Lindquist E."/>
            <person name="Barry K."/>
            <person name="Riley R."/>
            <person name="Grigoriev I.V."/>
            <person name="Henrissat B."/>
            <person name="Kues U."/>
            <person name="Berka R.M."/>
            <person name="Martinez A.T."/>
            <person name="Covert S.F."/>
            <person name="Blanchette R.A."/>
            <person name="Cullen D."/>
        </authorList>
    </citation>
    <scope>NUCLEOTIDE SEQUENCE [LARGE SCALE GENOMIC DNA]</scope>
    <source>
        <strain evidence="2 3">11061_1 CR5-6</strain>
    </source>
</reference>
<feature type="region of interest" description="Disordered" evidence="1">
    <location>
        <begin position="105"/>
        <end position="135"/>
    </location>
</feature>
<proteinExistence type="predicted"/>
<evidence type="ECO:0000313" key="2">
    <source>
        <dbReference type="EMBL" id="KIP01696.1"/>
    </source>
</evidence>
<name>A0A0C3RPZ3_PHLG1</name>
<dbReference type="AlphaFoldDB" id="A0A0C3RPZ3"/>
<evidence type="ECO:0000256" key="1">
    <source>
        <dbReference type="SAM" id="MobiDB-lite"/>
    </source>
</evidence>